<proteinExistence type="predicted"/>
<name>A0A1H3MCS5_9BURK</name>
<dbReference type="Pfam" id="PF02486">
    <property type="entry name" value="Rep_trans"/>
    <property type="match status" value="1"/>
</dbReference>
<evidence type="ECO:0000313" key="3">
    <source>
        <dbReference type="Proteomes" id="UP000183417"/>
    </source>
</evidence>
<dbReference type="Proteomes" id="UP000183417">
    <property type="component" value="Unassembled WGS sequence"/>
</dbReference>
<dbReference type="EMBL" id="FNPE01000007">
    <property type="protein sequence ID" value="SDY73989.1"/>
    <property type="molecule type" value="Genomic_DNA"/>
</dbReference>
<dbReference type="AlphaFoldDB" id="A0A1H3MCS5"/>
<organism evidence="2 3">
    <name type="scientific">Delftia lacustris</name>
    <dbReference type="NCBI Taxonomy" id="558537"/>
    <lineage>
        <taxon>Bacteria</taxon>
        <taxon>Pseudomonadati</taxon>
        <taxon>Pseudomonadota</taxon>
        <taxon>Betaproteobacteria</taxon>
        <taxon>Burkholderiales</taxon>
        <taxon>Comamonadaceae</taxon>
        <taxon>Delftia</taxon>
    </lineage>
</organism>
<evidence type="ECO:0000313" key="2">
    <source>
        <dbReference type="EMBL" id="SDY73989.1"/>
    </source>
</evidence>
<accession>A0A1H3MCS5</accession>
<gene>
    <name evidence="2" type="ORF">SAMN05421547_107200</name>
</gene>
<dbReference type="GeneID" id="94694266"/>
<dbReference type="RefSeq" id="WP_074921629.1">
    <property type="nucleotide sequence ID" value="NZ_CP141274.1"/>
</dbReference>
<evidence type="ECO:0000259" key="1">
    <source>
        <dbReference type="Pfam" id="PF02486"/>
    </source>
</evidence>
<protein>
    <submittedName>
        <fullName evidence="2">DNA relaxase NicK</fullName>
    </submittedName>
</protein>
<sequence length="368" mass="41354">MNNEEKLVIEGGRVKLLCERRQLAAKAQSGVIVDYLRFTIKRDLIPDTKRIPRETEDRDLVKYYALIFANLLGFELGIERPGRDYYEHTYTVDNENGHEVASVSAGGESQRGTICFTLKGEGCTHARPGWEKRVHDYFADMAPTITRIDAAKDFFAGEVTIEEVVGLYKDHKFSYRKRMPKYTTHGAWELGSTVDDIPLHGHSRTFQVGKRESGKLARFYEKDHQYGNFAGSWLRAELELRNAGRVIPWDAVINAAEYYAGGYEALKLLCDRETGTSIPTSVKAGEASADKFVRWIVRTVAPSLAQITKIMPDEDWLHGIVLDQAHRKVPRSLRGLSLQSMSHGVTEALSKFTQFMNPAAPAGAGLLQ</sequence>
<feature type="domain" description="Replication initiation protein-like C-terminal" evidence="1">
    <location>
        <begin position="144"/>
        <end position="321"/>
    </location>
</feature>
<reference evidence="2 3" key="1">
    <citation type="submission" date="2016-10" db="EMBL/GenBank/DDBJ databases">
        <authorList>
            <person name="de Groot N.N."/>
        </authorList>
    </citation>
    <scope>NUCLEOTIDE SEQUENCE [LARGE SCALE GENOMIC DNA]</scope>
    <source>
        <strain evidence="2 3">LMG 24775</strain>
    </source>
</reference>
<dbReference type="InterPro" id="IPR003491">
    <property type="entry name" value="REP-like_C"/>
</dbReference>